<dbReference type="RefSeq" id="WP_311865697.1">
    <property type="nucleotide sequence ID" value="NZ_JARPWH010000135.1"/>
</dbReference>
<sequence length="129" mass="14783">MSSYMIVIDFGEDAEEFNDVSLKGSLEAAWNYCMKECKKLVQELDLSGFRSNLKIGDRQFTVVNEDDNSQINYFIQPIFSKKISLFFLGKNKLSNRNSRNLLQLQYIKLSCSNQITIGGIDCGHIERNP</sequence>
<comment type="caution">
    <text evidence="1">The sequence shown here is derived from an EMBL/GenBank/DDBJ whole genome shotgun (WGS) entry which is preliminary data.</text>
</comment>
<dbReference type="AlphaFoldDB" id="A0AAW8RZT1"/>
<evidence type="ECO:0000313" key="2">
    <source>
        <dbReference type="Proteomes" id="UP001260773"/>
    </source>
</evidence>
<organism evidence="1 2">
    <name type="scientific">Enterococcus avium</name>
    <name type="common">Streptococcus avium</name>
    <dbReference type="NCBI Taxonomy" id="33945"/>
    <lineage>
        <taxon>Bacteria</taxon>
        <taxon>Bacillati</taxon>
        <taxon>Bacillota</taxon>
        <taxon>Bacilli</taxon>
        <taxon>Lactobacillales</taxon>
        <taxon>Enterococcaceae</taxon>
        <taxon>Enterococcus</taxon>
    </lineage>
</organism>
<evidence type="ECO:0000313" key="1">
    <source>
        <dbReference type="EMBL" id="MDT2404791.1"/>
    </source>
</evidence>
<dbReference type="Proteomes" id="UP001260773">
    <property type="component" value="Unassembled WGS sequence"/>
</dbReference>
<accession>A0AAW8RZT1</accession>
<reference evidence="1" key="1">
    <citation type="submission" date="2023-03" db="EMBL/GenBank/DDBJ databases">
        <authorList>
            <person name="Shen W."/>
            <person name="Cai J."/>
        </authorList>
    </citation>
    <scope>NUCLEOTIDE SEQUENCE</scope>
    <source>
        <strain evidence="1">P33-2</strain>
    </source>
</reference>
<proteinExistence type="predicted"/>
<protein>
    <submittedName>
        <fullName evidence="1">Uncharacterized protein</fullName>
    </submittedName>
</protein>
<name>A0AAW8RZT1_ENTAV</name>
<gene>
    <name evidence="1" type="ORF">P7D43_20690</name>
</gene>
<dbReference type="EMBL" id="JARPWH010000135">
    <property type="protein sequence ID" value="MDT2404791.1"/>
    <property type="molecule type" value="Genomic_DNA"/>
</dbReference>